<evidence type="ECO:0000313" key="5">
    <source>
        <dbReference type="EMBL" id="AZN39284.1"/>
    </source>
</evidence>
<dbReference type="PANTHER" id="PTHR43280:SF30">
    <property type="entry name" value="MMSAB OPERON REGULATORY PROTEIN"/>
    <property type="match status" value="1"/>
</dbReference>
<dbReference type="SMART" id="SM00342">
    <property type="entry name" value="HTH_ARAC"/>
    <property type="match status" value="1"/>
</dbReference>
<dbReference type="OrthoDB" id="192171at2"/>
<dbReference type="PANTHER" id="PTHR43280">
    <property type="entry name" value="ARAC-FAMILY TRANSCRIPTIONAL REGULATOR"/>
    <property type="match status" value="1"/>
</dbReference>
<dbReference type="KEGG" id="palb:EJC50_06115"/>
<name>A0A3Q8X2Z6_9BACL</name>
<dbReference type="InterPro" id="IPR037923">
    <property type="entry name" value="HTH-like"/>
</dbReference>
<dbReference type="AlphaFoldDB" id="A0A3Q8X2Z6"/>
<protein>
    <submittedName>
        <fullName evidence="5">Helix-turn-helix domain-containing protein</fullName>
    </submittedName>
</protein>
<evidence type="ECO:0000313" key="6">
    <source>
        <dbReference type="Proteomes" id="UP000272528"/>
    </source>
</evidence>
<dbReference type="SUPFAM" id="SSF51215">
    <property type="entry name" value="Regulatory protein AraC"/>
    <property type="match status" value="1"/>
</dbReference>
<dbReference type="SUPFAM" id="SSF46689">
    <property type="entry name" value="Homeodomain-like"/>
    <property type="match status" value="2"/>
</dbReference>
<evidence type="ECO:0000256" key="1">
    <source>
        <dbReference type="ARBA" id="ARBA00023015"/>
    </source>
</evidence>
<accession>A0A3Q8X2Z6</accession>
<evidence type="ECO:0000259" key="4">
    <source>
        <dbReference type="PROSITE" id="PS01124"/>
    </source>
</evidence>
<dbReference type="GO" id="GO:0043565">
    <property type="term" value="F:sequence-specific DNA binding"/>
    <property type="evidence" value="ECO:0007669"/>
    <property type="project" value="InterPro"/>
</dbReference>
<dbReference type="InterPro" id="IPR009057">
    <property type="entry name" value="Homeodomain-like_sf"/>
</dbReference>
<dbReference type="EMBL" id="CP034437">
    <property type="protein sequence ID" value="AZN39284.1"/>
    <property type="molecule type" value="Genomic_DNA"/>
</dbReference>
<feature type="domain" description="HTH araC/xylS-type" evidence="4">
    <location>
        <begin position="184"/>
        <end position="282"/>
    </location>
</feature>
<dbReference type="GO" id="GO:0003700">
    <property type="term" value="F:DNA-binding transcription factor activity"/>
    <property type="evidence" value="ECO:0007669"/>
    <property type="project" value="InterPro"/>
</dbReference>
<organism evidence="5 6">
    <name type="scientific">Paenibacillus albus</name>
    <dbReference type="NCBI Taxonomy" id="2495582"/>
    <lineage>
        <taxon>Bacteria</taxon>
        <taxon>Bacillati</taxon>
        <taxon>Bacillota</taxon>
        <taxon>Bacilli</taxon>
        <taxon>Bacillales</taxon>
        <taxon>Paenibacillaceae</taxon>
        <taxon>Paenibacillus</taxon>
    </lineage>
</organism>
<evidence type="ECO:0000256" key="3">
    <source>
        <dbReference type="ARBA" id="ARBA00023163"/>
    </source>
</evidence>
<keyword evidence="6" id="KW-1185">Reference proteome</keyword>
<keyword evidence="3" id="KW-0804">Transcription</keyword>
<keyword evidence="1" id="KW-0805">Transcription regulation</keyword>
<dbReference type="InterPro" id="IPR018060">
    <property type="entry name" value="HTH_AraC"/>
</dbReference>
<dbReference type="RefSeq" id="WP_126013706.1">
    <property type="nucleotide sequence ID" value="NZ_CP034437.1"/>
</dbReference>
<keyword evidence="2" id="KW-0238">DNA-binding</keyword>
<dbReference type="Pfam" id="PF12833">
    <property type="entry name" value="HTH_18"/>
    <property type="match status" value="1"/>
</dbReference>
<dbReference type="PROSITE" id="PS01124">
    <property type="entry name" value="HTH_ARAC_FAMILY_2"/>
    <property type="match status" value="1"/>
</dbReference>
<proteinExistence type="predicted"/>
<dbReference type="Gene3D" id="1.10.10.60">
    <property type="entry name" value="Homeodomain-like"/>
    <property type="match status" value="2"/>
</dbReference>
<sequence>MFRFTSPPMPHHITCGEDTYAPGARHPERASIGVFDLLIVTKGCLYMEEEGMALTIPAGHYAFLRPDRYHRSRIPCTEETHFFWLHFQTLGSWSEVTEQVPFTSQAGHELPFMQIETFVYHIPRNGELRTPETVYSWLRQLMALRQEPSAASSFRQQGLFLDLLLQLQEEGGAAARDAHLAVADEAAAFLRLHYREPISYKELSEQLHFHANYIALCMKRAFGCTPLEYLTRYRIEQAKQLLIHTNEPIGAIAEETGFITFPYFVRCFGKHTGTRPKAFRQRYR</sequence>
<evidence type="ECO:0000256" key="2">
    <source>
        <dbReference type="ARBA" id="ARBA00023125"/>
    </source>
</evidence>
<gene>
    <name evidence="5" type="ORF">EJC50_06115</name>
</gene>
<dbReference type="Proteomes" id="UP000272528">
    <property type="component" value="Chromosome"/>
</dbReference>
<reference evidence="6" key="1">
    <citation type="submission" date="2018-12" db="EMBL/GenBank/DDBJ databases">
        <title>Genome sequence of Peanibacillus sp.</title>
        <authorList>
            <person name="Subramani G."/>
            <person name="Srinivasan S."/>
            <person name="Kim M.K."/>
        </authorList>
    </citation>
    <scope>NUCLEOTIDE SEQUENCE [LARGE SCALE GENOMIC DNA]</scope>
    <source>
        <strain evidence="6">18JY67-1</strain>
    </source>
</reference>